<comment type="subcellular location">
    <subcellularLocation>
        <location evidence="1">Nucleus membrane</location>
        <topology evidence="1">Multi-pass membrane protein</topology>
    </subcellularLocation>
</comment>
<dbReference type="PANTHER" id="PTHR45651">
    <property type="entry name" value="CYCLIC NUCLEOTIDE-GATED ION CHANNEL 15-RELATED-RELATED"/>
    <property type="match status" value="1"/>
</dbReference>
<accession>A0AAN9XET5</accession>
<evidence type="ECO:0000256" key="8">
    <source>
        <dbReference type="ARBA" id="ARBA00023242"/>
    </source>
</evidence>
<dbReference type="SUPFAM" id="SSF81324">
    <property type="entry name" value="Voltage-gated potassium channels"/>
    <property type="match status" value="1"/>
</dbReference>
<keyword evidence="9" id="KW-1071">Ligand-gated ion channel</keyword>
<evidence type="ECO:0000256" key="14">
    <source>
        <dbReference type="SAM" id="Phobius"/>
    </source>
</evidence>
<comment type="caution">
    <text evidence="16">The sequence shown here is derived from an EMBL/GenBank/DDBJ whole genome shotgun (WGS) entry which is preliminary data.</text>
</comment>
<protein>
    <recommendedName>
        <fullName evidence="15">Cyclic nucleotide-binding domain-containing protein</fullName>
    </recommendedName>
</protein>
<feature type="compositionally biased region" description="Basic and acidic residues" evidence="13">
    <location>
        <begin position="763"/>
        <end position="780"/>
    </location>
</feature>
<feature type="region of interest" description="Disordered" evidence="13">
    <location>
        <begin position="762"/>
        <end position="787"/>
    </location>
</feature>
<dbReference type="InterPro" id="IPR018490">
    <property type="entry name" value="cNMP-bd_dom_sf"/>
</dbReference>
<dbReference type="Gene3D" id="1.10.287.630">
    <property type="entry name" value="Helix hairpin bin"/>
    <property type="match status" value="1"/>
</dbReference>
<comment type="function">
    <text evidence="11">Cyclic nucleotide-gated channel involved in the establishment of both rhizobial and mycorrhizal associations. Required for full activation of nuclear-localized Ca(2+) oscillations by Nod and Myc factors. Simultaneous activation of the K(+)-permeable channel DMI1 and the Ca(2+) channel CNGC15 can give rise to sustained Ca(2+) oscillations. May function during fertilization in both female and male gametophytic Ca(2+) signaling.</text>
</comment>
<evidence type="ECO:0000313" key="18">
    <source>
        <dbReference type="Proteomes" id="UP001386955"/>
    </source>
</evidence>
<dbReference type="PANTHER" id="PTHR45651:SF52">
    <property type="entry name" value="CYCLIC NUCLEOTIDE-GATED ION CHANNEL 5-RELATED"/>
    <property type="match status" value="1"/>
</dbReference>
<reference evidence="16 18" key="1">
    <citation type="submission" date="2024-01" db="EMBL/GenBank/DDBJ databases">
        <title>The genomes of 5 underutilized Papilionoideae crops provide insights into root nodulation and disease resistanc.</title>
        <authorList>
            <person name="Jiang F."/>
        </authorList>
    </citation>
    <scope>NUCLEOTIDE SEQUENCE [LARGE SCALE GENOMIC DNA]</scope>
    <source>
        <strain evidence="16">DUOXIRENSHENG_FW03</strain>
        <tissue evidence="16">Leaves</tissue>
    </source>
</reference>
<dbReference type="Pfam" id="PF00027">
    <property type="entry name" value="cNMP_binding"/>
    <property type="match status" value="1"/>
</dbReference>
<evidence type="ECO:0000256" key="3">
    <source>
        <dbReference type="ARBA" id="ARBA00022448"/>
    </source>
</evidence>
<name>A0AAN9XET5_PSOTE</name>
<evidence type="ECO:0000313" key="17">
    <source>
        <dbReference type="EMBL" id="KAK7389478.1"/>
    </source>
</evidence>
<feature type="domain" description="Cyclic nucleotide-binding" evidence="15">
    <location>
        <begin position="541"/>
        <end position="671"/>
    </location>
</feature>
<dbReference type="Pfam" id="PF00520">
    <property type="entry name" value="Ion_trans"/>
    <property type="match status" value="1"/>
</dbReference>
<evidence type="ECO:0000313" key="16">
    <source>
        <dbReference type="EMBL" id="KAK7389476.1"/>
    </source>
</evidence>
<dbReference type="CDD" id="cd00038">
    <property type="entry name" value="CAP_ED"/>
    <property type="match status" value="1"/>
</dbReference>
<dbReference type="Gene3D" id="1.10.287.70">
    <property type="match status" value="1"/>
</dbReference>
<keyword evidence="5 14" id="KW-1133">Transmembrane helix</keyword>
<evidence type="ECO:0000256" key="1">
    <source>
        <dbReference type="ARBA" id="ARBA00004232"/>
    </source>
</evidence>
<comment type="subunit">
    <text evidence="12">Interacts (via N-terminus) with DMI1 (via c-terminus). The Nod factor has no effect on this interaction, implying that the complex is maintained after activation.</text>
</comment>
<keyword evidence="3" id="KW-0813">Transport</keyword>
<dbReference type="PROSITE" id="PS50042">
    <property type="entry name" value="CNMP_BINDING_3"/>
    <property type="match status" value="1"/>
</dbReference>
<evidence type="ECO:0000256" key="2">
    <source>
        <dbReference type="ARBA" id="ARBA00010486"/>
    </source>
</evidence>
<dbReference type="EMBL" id="JAYMYS010000006">
    <property type="protein sequence ID" value="KAK7389476.1"/>
    <property type="molecule type" value="Genomic_DNA"/>
</dbReference>
<evidence type="ECO:0000256" key="7">
    <source>
        <dbReference type="ARBA" id="ARBA00023136"/>
    </source>
</evidence>
<dbReference type="Proteomes" id="UP001386955">
    <property type="component" value="Unassembled WGS sequence"/>
</dbReference>
<evidence type="ECO:0000256" key="13">
    <source>
        <dbReference type="SAM" id="MobiDB-lite"/>
    </source>
</evidence>
<dbReference type="AlphaFoldDB" id="A0AAN9XET5"/>
<evidence type="ECO:0000256" key="5">
    <source>
        <dbReference type="ARBA" id="ARBA00022989"/>
    </source>
</evidence>
<feature type="transmembrane region" description="Helical" evidence="14">
    <location>
        <begin position="438"/>
        <end position="456"/>
    </location>
</feature>
<keyword evidence="18" id="KW-1185">Reference proteome</keyword>
<dbReference type="InterPro" id="IPR000595">
    <property type="entry name" value="cNMP-bd_dom"/>
</dbReference>
<comment type="similarity">
    <text evidence="2">Belongs to the cyclic nucleotide-gated cation channel (TC 1.A.1.5) family.</text>
</comment>
<evidence type="ECO:0000256" key="4">
    <source>
        <dbReference type="ARBA" id="ARBA00022692"/>
    </source>
</evidence>
<dbReference type="GO" id="GO:0044325">
    <property type="term" value="F:transmembrane transporter binding"/>
    <property type="evidence" value="ECO:0007669"/>
    <property type="project" value="UniProtKB-ARBA"/>
</dbReference>
<proteinExistence type="inferred from homology"/>
<keyword evidence="6" id="KW-0406">Ion transport</keyword>
<dbReference type="SMART" id="SM00100">
    <property type="entry name" value="cNMP"/>
    <property type="match status" value="1"/>
</dbReference>
<evidence type="ECO:0000256" key="12">
    <source>
        <dbReference type="ARBA" id="ARBA00064416"/>
    </source>
</evidence>
<keyword evidence="8" id="KW-0539">Nucleus</keyword>
<keyword evidence="7 14" id="KW-0472">Membrane</keyword>
<dbReference type="PROSITE" id="PS50096">
    <property type="entry name" value="IQ"/>
    <property type="match status" value="1"/>
</dbReference>
<dbReference type="InterPro" id="IPR005821">
    <property type="entry name" value="Ion_trans_dom"/>
</dbReference>
<dbReference type="FunFam" id="1.10.287.630:FF:000003">
    <property type="entry name" value="Cyclic nucleotide-gated ion channel 1"/>
    <property type="match status" value="1"/>
</dbReference>
<evidence type="ECO:0000256" key="10">
    <source>
        <dbReference type="ARBA" id="ARBA00023303"/>
    </source>
</evidence>
<dbReference type="FunFam" id="2.60.120.10:FF:000024">
    <property type="entry name" value="Cyclic nucleotide-gated ion channel 1"/>
    <property type="match status" value="1"/>
</dbReference>
<dbReference type="SUPFAM" id="SSF51206">
    <property type="entry name" value="cAMP-binding domain-like"/>
    <property type="match status" value="1"/>
</dbReference>
<dbReference type="InterPro" id="IPR014710">
    <property type="entry name" value="RmlC-like_jellyroll"/>
</dbReference>
<gene>
    <name evidence="16" type="ORF">VNO78_24559</name>
    <name evidence="17" type="ORF">VNO78_24566</name>
</gene>
<evidence type="ECO:0000256" key="11">
    <source>
        <dbReference type="ARBA" id="ARBA00056117"/>
    </source>
</evidence>
<evidence type="ECO:0000256" key="6">
    <source>
        <dbReference type="ARBA" id="ARBA00023065"/>
    </source>
</evidence>
<evidence type="ECO:0000259" key="15">
    <source>
        <dbReference type="PROSITE" id="PS50042"/>
    </source>
</evidence>
<evidence type="ECO:0000256" key="9">
    <source>
        <dbReference type="ARBA" id="ARBA00023286"/>
    </source>
</evidence>
<dbReference type="EMBL" id="JAYMYS010000006">
    <property type="protein sequence ID" value="KAK7389478.1"/>
    <property type="molecule type" value="Genomic_DNA"/>
</dbReference>
<dbReference type="GO" id="GO:0031965">
    <property type="term" value="C:nuclear membrane"/>
    <property type="evidence" value="ECO:0007669"/>
    <property type="project" value="UniProtKB-SubCell"/>
</dbReference>
<sequence>MFDLGNSPLNHEIASQIWYSWWSLCNFFKMFDSGYKSQYIGGQKEKFVRLDDLDSNCSMPSSSSGMKKLRFNLDSLPIPLPGRGRKRASKSFRLGVKKSSDGLKTFGRSLRSGVTTWGVFPEDLKVSEKKVFDPQDKNLLYWNKFFEILCLLSVACDPFFFYLPYFNHKSFCLAIDNKLAGFTVTLRTICDVIYLLRISFQFRTAYIAPSSRVFGRGELVIDPTEIAKRYLQRYFIVDFISVLPMPQIVVWKYLYRTGHVEVLETKTALLRIVILQYFPRFVRFLPLVSEVKKTAGVFSENALLGAMYYLIWYMVASHITGSVWYLLAIERNDTCWKDACKEFEGCNTRFLYCGNSNKHMLGYDSWRNVSATVLKSRCFIEDDNSEFNYGIFSQAIQSDIVASVEVFPKFCYCLWWGLQNLSTLGQGLLTSTYPGEVMFSIVIAIMGLILFALLIGNMQTYLQSMSVRLEEMRIKRRDSEQWMHHRLLPPELRERVRRYDQYKWLNTRGVDEESLVQSLPKDLRRDIKRHLCLNLVRRVPLFANMDERLLDAICERLKPSLYTEGTYIVREGDPVNEMHFIIRGRLESVTTDGGRSGFFNRGILKEADFCGEELLTWALDQKSAANLPSSTRTVKAINEVEAFALEAEELKFVASQFRHIHSRQVQHTFRFYSQQWRTWAAIYIQAAWRRHCRRKIAGQRRKEEEEFCDSDYENSDDSAKALVRRNDTSFSSSRLGLGTTVYASRFAANTLRAHRLRGSSSRDLIKFQKPPEPDFADLHDNSSSYPS</sequence>
<keyword evidence="10" id="KW-0407">Ion channel</keyword>
<feature type="transmembrane region" description="Helical" evidence="14">
    <location>
        <begin position="306"/>
        <end position="327"/>
    </location>
</feature>
<dbReference type="GO" id="GO:0005216">
    <property type="term" value="F:monoatomic ion channel activity"/>
    <property type="evidence" value="ECO:0007669"/>
    <property type="project" value="InterPro"/>
</dbReference>
<dbReference type="Gene3D" id="2.60.120.10">
    <property type="entry name" value="Jelly Rolls"/>
    <property type="match status" value="1"/>
</dbReference>
<keyword evidence="4 14" id="KW-0812">Transmembrane</keyword>
<organism evidence="16 18">
    <name type="scientific">Psophocarpus tetragonolobus</name>
    <name type="common">Winged bean</name>
    <name type="synonym">Dolichos tetragonolobus</name>
    <dbReference type="NCBI Taxonomy" id="3891"/>
    <lineage>
        <taxon>Eukaryota</taxon>
        <taxon>Viridiplantae</taxon>
        <taxon>Streptophyta</taxon>
        <taxon>Embryophyta</taxon>
        <taxon>Tracheophyta</taxon>
        <taxon>Spermatophyta</taxon>
        <taxon>Magnoliopsida</taxon>
        <taxon>eudicotyledons</taxon>
        <taxon>Gunneridae</taxon>
        <taxon>Pentapetalae</taxon>
        <taxon>rosids</taxon>
        <taxon>fabids</taxon>
        <taxon>Fabales</taxon>
        <taxon>Fabaceae</taxon>
        <taxon>Papilionoideae</taxon>
        <taxon>50 kb inversion clade</taxon>
        <taxon>NPAAA clade</taxon>
        <taxon>indigoferoid/millettioid clade</taxon>
        <taxon>Phaseoleae</taxon>
        <taxon>Psophocarpus</taxon>
    </lineage>
</organism>